<dbReference type="InterPro" id="IPR016169">
    <property type="entry name" value="FAD-bd_PCMH_sub2"/>
</dbReference>
<dbReference type="EMBL" id="OZ022406">
    <property type="protein sequence ID" value="CAK9437533.1"/>
    <property type="molecule type" value="Genomic_DNA"/>
</dbReference>
<comment type="subcellular location">
    <subcellularLocation>
        <location evidence="10">Mitochondrion membrane</location>
    </subcellularLocation>
</comment>
<evidence type="ECO:0000313" key="12">
    <source>
        <dbReference type="EMBL" id="CAK9437533.1"/>
    </source>
</evidence>
<dbReference type="GeneID" id="92207107"/>
<dbReference type="SUPFAM" id="SSF56176">
    <property type="entry name" value="FAD-binding/transporter-associated domain-like"/>
    <property type="match status" value="1"/>
</dbReference>
<dbReference type="Gene3D" id="3.30.43.10">
    <property type="entry name" value="Uridine Diphospho-n-acetylenolpyruvylglucosamine Reductase, domain 2"/>
    <property type="match status" value="1"/>
</dbReference>
<dbReference type="InterPro" id="IPR006094">
    <property type="entry name" value="Oxid_FAD_bind_N"/>
</dbReference>
<evidence type="ECO:0000256" key="10">
    <source>
        <dbReference type="RuleBase" id="RU367158"/>
    </source>
</evidence>
<evidence type="ECO:0000256" key="5">
    <source>
        <dbReference type="ARBA" id="ARBA00016426"/>
    </source>
</evidence>
<dbReference type="InterPro" id="IPR016167">
    <property type="entry name" value="FAD-bd_PCMH_sub1"/>
</dbReference>
<dbReference type="InterPro" id="IPR016166">
    <property type="entry name" value="FAD-bd_PCMH"/>
</dbReference>
<dbReference type="InterPro" id="IPR006093">
    <property type="entry name" value="Oxy_OxRdtase_FAD_BS"/>
</dbReference>
<evidence type="ECO:0000256" key="6">
    <source>
        <dbReference type="ARBA" id="ARBA00022630"/>
    </source>
</evidence>
<dbReference type="Proteomes" id="UP001497383">
    <property type="component" value="Chromosome 2"/>
</dbReference>
<dbReference type="PROSITE" id="PS51387">
    <property type="entry name" value="FAD_PCMH"/>
    <property type="match status" value="1"/>
</dbReference>
<keyword evidence="7 10" id="KW-0274">FAD</keyword>
<name>A0ABP0ZJT4_9ASCO</name>
<evidence type="ECO:0000256" key="1">
    <source>
        <dbReference type="ARBA" id="ARBA00001974"/>
    </source>
</evidence>
<keyword evidence="13" id="KW-1185">Reference proteome</keyword>
<dbReference type="InterPro" id="IPR007173">
    <property type="entry name" value="ALO_C"/>
</dbReference>
<evidence type="ECO:0000256" key="4">
    <source>
        <dbReference type="ARBA" id="ARBA00013136"/>
    </source>
</evidence>
<dbReference type="PROSITE" id="PS00862">
    <property type="entry name" value="OX2_COVAL_FAD"/>
    <property type="match status" value="1"/>
</dbReference>
<evidence type="ECO:0000256" key="7">
    <source>
        <dbReference type="ARBA" id="ARBA00022827"/>
    </source>
</evidence>
<gene>
    <name evidence="12" type="ORF">LODBEIA_P19110</name>
</gene>
<dbReference type="NCBIfam" id="TIGR01678">
    <property type="entry name" value="FAD_lactone_ox"/>
    <property type="match status" value="1"/>
</dbReference>
<dbReference type="PIRSF" id="PIRSF000136">
    <property type="entry name" value="LGO_GLO"/>
    <property type="match status" value="1"/>
</dbReference>
<dbReference type="Gene3D" id="3.30.465.10">
    <property type="match status" value="1"/>
</dbReference>
<keyword evidence="6 10" id="KW-0285">Flavoprotein</keyword>
<keyword evidence="10" id="KW-0496">Mitochondrion</keyword>
<dbReference type="InterPro" id="IPR030654">
    <property type="entry name" value="Sugar_lactone_oxidase"/>
</dbReference>
<keyword evidence="8 10" id="KW-0560">Oxidoreductase</keyword>
<dbReference type="InterPro" id="IPR036318">
    <property type="entry name" value="FAD-bd_PCMH-like_sf"/>
</dbReference>
<organism evidence="12 13">
    <name type="scientific">Lodderomyces beijingensis</name>
    <dbReference type="NCBI Taxonomy" id="1775926"/>
    <lineage>
        <taxon>Eukaryota</taxon>
        <taxon>Fungi</taxon>
        <taxon>Dikarya</taxon>
        <taxon>Ascomycota</taxon>
        <taxon>Saccharomycotina</taxon>
        <taxon>Pichiomycetes</taxon>
        <taxon>Debaryomycetaceae</taxon>
        <taxon>Candida/Lodderomyces clade</taxon>
        <taxon>Lodderomyces</taxon>
    </lineage>
</organism>
<dbReference type="RefSeq" id="XP_066828849.1">
    <property type="nucleotide sequence ID" value="XM_066971852.1"/>
</dbReference>
<comment type="similarity">
    <text evidence="3 10">Belongs to the oxygen-dependent FAD-linked oxidoreductase family.</text>
</comment>
<dbReference type="InterPro" id="IPR010031">
    <property type="entry name" value="FAD_lactone_oxidase-like"/>
</dbReference>
<evidence type="ECO:0000256" key="2">
    <source>
        <dbReference type="ARBA" id="ARBA00005083"/>
    </source>
</evidence>
<evidence type="ECO:0000256" key="3">
    <source>
        <dbReference type="ARBA" id="ARBA00005466"/>
    </source>
</evidence>
<dbReference type="EC" id="1.1.3.37" evidence="4 10"/>
<feature type="domain" description="FAD-binding PCMH-type" evidence="11">
    <location>
        <begin position="27"/>
        <end position="216"/>
    </location>
</feature>
<evidence type="ECO:0000259" key="11">
    <source>
        <dbReference type="PROSITE" id="PS51387"/>
    </source>
</evidence>
<accession>A0ABP0ZJT4</accession>
<proteinExistence type="inferred from homology"/>
<dbReference type="PANTHER" id="PTHR43762">
    <property type="entry name" value="L-GULONOLACTONE OXIDASE"/>
    <property type="match status" value="1"/>
</dbReference>
<comment type="catalytic activity">
    <reaction evidence="10">
        <text>D-arabinono-1,4-lactone + O2 = dehydro-D-arabinono-1,4-lactone + H2O2 + H(+)</text>
        <dbReference type="Rhea" id="RHEA:23756"/>
        <dbReference type="ChEBI" id="CHEBI:15378"/>
        <dbReference type="ChEBI" id="CHEBI:15379"/>
        <dbReference type="ChEBI" id="CHEBI:16240"/>
        <dbReference type="ChEBI" id="CHEBI:16292"/>
        <dbReference type="ChEBI" id="CHEBI:58277"/>
        <dbReference type="EC" id="1.1.3.37"/>
    </reaction>
</comment>
<dbReference type="Pfam" id="PF04030">
    <property type="entry name" value="ALO"/>
    <property type="match status" value="1"/>
</dbReference>
<evidence type="ECO:0000256" key="9">
    <source>
        <dbReference type="ARBA" id="ARBA00033418"/>
    </source>
</evidence>
<comment type="pathway">
    <text evidence="2 10">Cofactor biosynthesis; D-erythroascorbate biosynthesis; dehydro-D-arabinono-1,4-lactone from D-arabinose: step 2/2.</text>
</comment>
<reference evidence="12 13" key="1">
    <citation type="submission" date="2024-03" db="EMBL/GenBank/DDBJ databases">
        <authorList>
            <person name="Brejova B."/>
        </authorList>
    </citation>
    <scope>NUCLEOTIDE SEQUENCE [LARGE SCALE GENOMIC DNA]</scope>
    <source>
        <strain evidence="12 13">CBS 14171</strain>
    </source>
</reference>
<comment type="cofactor">
    <cofactor evidence="1 10">
        <name>FAD</name>
        <dbReference type="ChEBI" id="CHEBI:57692"/>
    </cofactor>
</comment>
<evidence type="ECO:0000313" key="13">
    <source>
        <dbReference type="Proteomes" id="UP001497383"/>
    </source>
</evidence>
<dbReference type="Pfam" id="PF01565">
    <property type="entry name" value="FAD_binding_4"/>
    <property type="match status" value="1"/>
</dbReference>
<protein>
    <recommendedName>
        <fullName evidence="5 10">D-arabinono-1,4-lactone oxidase</fullName>
        <shortName evidence="10">ALO</shortName>
        <ecNumber evidence="4 10">1.1.3.37</ecNumber>
    </recommendedName>
    <alternativeName>
        <fullName evidence="9 10">L-galactono-gamma-lactone oxidase</fullName>
    </alternativeName>
</protein>
<evidence type="ECO:0000256" key="8">
    <source>
        <dbReference type="ARBA" id="ARBA00023002"/>
    </source>
</evidence>
<dbReference type="PANTHER" id="PTHR43762:SF1">
    <property type="entry name" value="D-ARABINONO-1,4-LACTONE OXIDASE"/>
    <property type="match status" value="1"/>
</dbReference>
<sequence length="566" mass="64359">MVDSSIPESLRPFATTKFFHRTWAGTFYCKPQAIFQPRNVAEIQELIKQANLHHKTIMTVGSGHSPSDLTMTKDWLCNLDKFNHVLKQEEFFGPVAPGTNKVDGGEKEIKFVDLTVEAGCRVYQLNEYLKKHDLAIQNLGSISEQSIAGLISTGTHGSTQYHGLVSQQVVSITFLNSAGESITCSSIEKPNYFRAIMLSLGKIGIITHVTLRTCPKYTIKSRQEIINFDTLLENWDSIWLDSEFIRIWWFPYTQKCVLWRANKSNDPISNPRPSWYGTWFGRLFYESLLWVSVHVLPSLTPYIERFVFEQQYGKVETLGAGDIAVQNSVEGLNMDCLFSQFVNEWSAPLCGGIDILTQLQKIINEAAEKKQFYVHAPIEVRCSNVTQSGTPFTDDNGKESLYPSQSWLSHRSRTSAGPIPGNNLRPYMDNSPRLKYQGDKPPTNQDLTLFINATMYRPFGTNVETYKWYHKFEHVMKLGGGKPHWAKNFIGHTGDKVDEDANARDLKLQLEYGGKNFYTMIGFKSDMRDWFGADLVDFNKVRNETDPSGVFLSGKNWADRNGILLD</sequence>